<dbReference type="AlphaFoldDB" id="A0A7X4KLU0"/>
<gene>
    <name evidence="26" type="ORF">GTP77_08565</name>
</gene>
<keyword evidence="4" id="KW-1003">Cell membrane</keyword>
<evidence type="ECO:0000256" key="7">
    <source>
        <dbReference type="ARBA" id="ARBA00022692"/>
    </source>
</evidence>
<feature type="domain" description="Response regulatory" evidence="24">
    <location>
        <begin position="583"/>
        <end position="710"/>
    </location>
</feature>
<evidence type="ECO:0000256" key="14">
    <source>
        <dbReference type="ARBA" id="ARBA00023026"/>
    </source>
</evidence>
<dbReference type="InterPro" id="IPR011006">
    <property type="entry name" value="CheY-like_superfamily"/>
</dbReference>
<dbReference type="Pfam" id="PF01627">
    <property type="entry name" value="Hpt"/>
    <property type="match status" value="1"/>
</dbReference>
<evidence type="ECO:0000256" key="5">
    <source>
        <dbReference type="ARBA" id="ARBA00022553"/>
    </source>
</evidence>
<proteinExistence type="predicted"/>
<dbReference type="Proteomes" id="UP000450676">
    <property type="component" value="Unassembled WGS sequence"/>
</dbReference>
<dbReference type="GO" id="GO:0000155">
    <property type="term" value="F:phosphorelay sensor kinase activity"/>
    <property type="evidence" value="ECO:0007669"/>
    <property type="project" value="InterPro"/>
</dbReference>
<keyword evidence="10" id="KW-0418">Kinase</keyword>
<dbReference type="SMART" id="SM00448">
    <property type="entry name" value="REC"/>
    <property type="match status" value="2"/>
</dbReference>
<feature type="domain" description="Response regulatory" evidence="24">
    <location>
        <begin position="732"/>
        <end position="850"/>
    </location>
</feature>
<evidence type="ECO:0000256" key="22">
    <source>
        <dbReference type="SAM" id="Phobius"/>
    </source>
</evidence>
<keyword evidence="11" id="KW-0067">ATP-binding</keyword>
<keyword evidence="15 22" id="KW-0472">Membrane</keyword>
<dbReference type="FunFam" id="1.10.287.130:FF:000002">
    <property type="entry name" value="Two-component osmosensing histidine kinase"/>
    <property type="match status" value="1"/>
</dbReference>
<dbReference type="Pfam" id="PF02518">
    <property type="entry name" value="HATPase_c"/>
    <property type="match status" value="1"/>
</dbReference>
<keyword evidence="14" id="KW-0843">Virulence</keyword>
<dbReference type="InterPro" id="IPR004358">
    <property type="entry name" value="Sig_transdc_His_kin-like_C"/>
</dbReference>
<dbReference type="CDD" id="cd16922">
    <property type="entry name" value="HATPase_EvgS-ArcB-TorS-like"/>
    <property type="match status" value="1"/>
</dbReference>
<dbReference type="GO" id="GO:0005886">
    <property type="term" value="C:plasma membrane"/>
    <property type="evidence" value="ECO:0007669"/>
    <property type="project" value="UniProtKB-SubCell"/>
</dbReference>
<dbReference type="Gene3D" id="3.40.50.2300">
    <property type="match status" value="2"/>
</dbReference>
<evidence type="ECO:0000256" key="13">
    <source>
        <dbReference type="ARBA" id="ARBA00023012"/>
    </source>
</evidence>
<dbReference type="Gene3D" id="1.20.120.160">
    <property type="entry name" value="HPT domain"/>
    <property type="match status" value="1"/>
</dbReference>
<keyword evidence="8" id="KW-0732">Signal</keyword>
<keyword evidence="13" id="KW-0902">Two-component regulatory system</keyword>
<dbReference type="SMART" id="SM00388">
    <property type="entry name" value="HisKA"/>
    <property type="match status" value="1"/>
</dbReference>
<evidence type="ECO:0000256" key="10">
    <source>
        <dbReference type="ARBA" id="ARBA00022777"/>
    </source>
</evidence>
<dbReference type="SUPFAM" id="SSF47226">
    <property type="entry name" value="Histidine-containing phosphotransfer domain, HPT domain"/>
    <property type="match status" value="1"/>
</dbReference>
<evidence type="ECO:0000256" key="16">
    <source>
        <dbReference type="ARBA" id="ARBA00058004"/>
    </source>
</evidence>
<dbReference type="SUPFAM" id="SSF55874">
    <property type="entry name" value="ATPase domain of HSP90 chaperone/DNA topoisomerase II/histidine kinase"/>
    <property type="match status" value="1"/>
</dbReference>
<dbReference type="Gene3D" id="1.10.287.130">
    <property type="match status" value="1"/>
</dbReference>
<dbReference type="PROSITE" id="PS50894">
    <property type="entry name" value="HPT"/>
    <property type="match status" value="1"/>
</dbReference>
<dbReference type="EC" id="2.7.13.3" evidence="3"/>
<evidence type="ECO:0000259" key="23">
    <source>
        <dbReference type="PROSITE" id="PS50109"/>
    </source>
</evidence>
<evidence type="ECO:0000256" key="17">
    <source>
        <dbReference type="ARBA" id="ARBA00064003"/>
    </source>
</evidence>
<feature type="transmembrane region" description="Helical" evidence="22">
    <location>
        <begin position="12"/>
        <end position="32"/>
    </location>
</feature>
<evidence type="ECO:0000256" key="15">
    <source>
        <dbReference type="ARBA" id="ARBA00023136"/>
    </source>
</evidence>
<evidence type="ECO:0000313" key="27">
    <source>
        <dbReference type="Proteomes" id="UP000450676"/>
    </source>
</evidence>
<organism evidence="26 27">
    <name type="scientific">Pseudoduganella aquatica</name>
    <dbReference type="NCBI Taxonomy" id="2660641"/>
    <lineage>
        <taxon>Bacteria</taxon>
        <taxon>Pseudomonadati</taxon>
        <taxon>Pseudomonadota</taxon>
        <taxon>Betaproteobacteria</taxon>
        <taxon>Burkholderiales</taxon>
        <taxon>Oxalobacteraceae</taxon>
        <taxon>Telluria group</taxon>
        <taxon>Pseudoduganella</taxon>
    </lineage>
</organism>
<evidence type="ECO:0000256" key="8">
    <source>
        <dbReference type="ARBA" id="ARBA00022729"/>
    </source>
</evidence>
<dbReference type="FunFam" id="3.30.565.10:FF:000010">
    <property type="entry name" value="Sensor histidine kinase RcsC"/>
    <property type="match status" value="1"/>
</dbReference>
<accession>A0A7X4KLU0</accession>
<evidence type="ECO:0000256" key="11">
    <source>
        <dbReference type="ARBA" id="ARBA00022840"/>
    </source>
</evidence>
<feature type="modified residue" description="4-aspartylphosphate" evidence="21">
    <location>
        <position position="783"/>
    </location>
</feature>
<feature type="modified residue" description="Phosphohistidine" evidence="20">
    <location>
        <position position="941"/>
    </location>
</feature>
<comment type="subunit">
    <text evidence="17">At low DSF concentrations, interacts with RpfF.</text>
</comment>
<dbReference type="CDD" id="cd12914">
    <property type="entry name" value="PDC1_DGC_like"/>
    <property type="match status" value="1"/>
</dbReference>
<comment type="subcellular location">
    <subcellularLocation>
        <location evidence="2">Cell membrane</location>
        <topology evidence="2">Multi-pass membrane protein</topology>
    </subcellularLocation>
</comment>
<evidence type="ECO:0000256" key="19">
    <source>
        <dbReference type="ARBA" id="ARBA00070152"/>
    </source>
</evidence>
<dbReference type="CDD" id="cd00088">
    <property type="entry name" value="HPT"/>
    <property type="match status" value="1"/>
</dbReference>
<comment type="function">
    <text evidence="16">Member of the two-component regulatory system BvgS/BvgA. Phosphorylates BvgA via a four-step phosphorelay in response to environmental signals.</text>
</comment>
<dbReference type="CDD" id="cd17546">
    <property type="entry name" value="REC_hyHK_CKI1_RcsC-like"/>
    <property type="match status" value="2"/>
</dbReference>
<dbReference type="InterPro" id="IPR008207">
    <property type="entry name" value="Sig_transdc_His_kin_Hpt_dom"/>
</dbReference>
<dbReference type="InterPro" id="IPR036641">
    <property type="entry name" value="HPT_dom_sf"/>
</dbReference>
<dbReference type="CDD" id="cd00082">
    <property type="entry name" value="HisKA"/>
    <property type="match status" value="1"/>
</dbReference>
<comment type="caution">
    <text evidence="26">The sequence shown here is derived from an EMBL/GenBank/DDBJ whole genome shotgun (WGS) entry which is preliminary data.</text>
</comment>
<dbReference type="Gene3D" id="3.30.565.10">
    <property type="entry name" value="Histidine kinase-like ATPase, C-terminal domain"/>
    <property type="match status" value="1"/>
</dbReference>
<dbReference type="PANTHER" id="PTHR45339">
    <property type="entry name" value="HYBRID SIGNAL TRANSDUCTION HISTIDINE KINASE J"/>
    <property type="match status" value="1"/>
</dbReference>
<keyword evidence="12 22" id="KW-1133">Transmembrane helix</keyword>
<dbReference type="GO" id="GO:0005524">
    <property type="term" value="F:ATP binding"/>
    <property type="evidence" value="ECO:0007669"/>
    <property type="project" value="UniProtKB-KW"/>
</dbReference>
<dbReference type="Gene3D" id="3.30.450.20">
    <property type="entry name" value="PAS domain"/>
    <property type="match status" value="2"/>
</dbReference>
<dbReference type="PROSITE" id="PS50109">
    <property type="entry name" value="HIS_KIN"/>
    <property type="match status" value="1"/>
</dbReference>
<evidence type="ECO:0000313" key="26">
    <source>
        <dbReference type="EMBL" id="MYN07393.1"/>
    </source>
</evidence>
<keyword evidence="9" id="KW-0547">Nucleotide-binding</keyword>
<evidence type="ECO:0000256" key="18">
    <source>
        <dbReference type="ARBA" id="ARBA00068150"/>
    </source>
</evidence>
<dbReference type="Pfam" id="PF00512">
    <property type="entry name" value="HisKA"/>
    <property type="match status" value="1"/>
</dbReference>
<dbReference type="InterPro" id="IPR001789">
    <property type="entry name" value="Sig_transdc_resp-reg_receiver"/>
</dbReference>
<evidence type="ECO:0000256" key="1">
    <source>
        <dbReference type="ARBA" id="ARBA00000085"/>
    </source>
</evidence>
<dbReference type="SUPFAM" id="SSF47384">
    <property type="entry name" value="Homodimeric domain of signal transducing histidine kinase"/>
    <property type="match status" value="1"/>
</dbReference>
<evidence type="ECO:0000259" key="24">
    <source>
        <dbReference type="PROSITE" id="PS50110"/>
    </source>
</evidence>
<dbReference type="Pfam" id="PF00072">
    <property type="entry name" value="Response_reg"/>
    <property type="match status" value="2"/>
</dbReference>
<dbReference type="EMBL" id="WWCU01000007">
    <property type="protein sequence ID" value="MYN07393.1"/>
    <property type="molecule type" value="Genomic_DNA"/>
</dbReference>
<reference evidence="26 27" key="1">
    <citation type="submission" date="2019-12" db="EMBL/GenBank/DDBJ databases">
        <title>Novel species isolated from a subtropical stream in China.</title>
        <authorList>
            <person name="Lu H."/>
        </authorList>
    </citation>
    <scope>NUCLEOTIDE SEQUENCE [LARGE SCALE GENOMIC DNA]</scope>
    <source>
        <strain evidence="26 27">FT127W</strain>
    </source>
</reference>
<feature type="modified residue" description="4-aspartylphosphate" evidence="21">
    <location>
        <position position="636"/>
    </location>
</feature>
<evidence type="ECO:0000256" key="6">
    <source>
        <dbReference type="ARBA" id="ARBA00022679"/>
    </source>
</evidence>
<keyword evidence="5 21" id="KW-0597">Phosphoprotein</keyword>
<evidence type="ECO:0000256" key="9">
    <source>
        <dbReference type="ARBA" id="ARBA00022741"/>
    </source>
</evidence>
<dbReference type="PANTHER" id="PTHR45339:SF1">
    <property type="entry name" value="HYBRID SIGNAL TRANSDUCTION HISTIDINE KINASE J"/>
    <property type="match status" value="1"/>
</dbReference>
<dbReference type="SUPFAM" id="SSF52172">
    <property type="entry name" value="CheY-like"/>
    <property type="match status" value="2"/>
</dbReference>
<evidence type="ECO:0000256" key="20">
    <source>
        <dbReference type="PROSITE-ProRule" id="PRU00110"/>
    </source>
</evidence>
<evidence type="ECO:0000256" key="12">
    <source>
        <dbReference type="ARBA" id="ARBA00022989"/>
    </source>
</evidence>
<dbReference type="InterPro" id="IPR036890">
    <property type="entry name" value="HATPase_C_sf"/>
</dbReference>
<evidence type="ECO:0000256" key="4">
    <source>
        <dbReference type="ARBA" id="ARBA00022475"/>
    </source>
</evidence>
<dbReference type="CDD" id="cd12915">
    <property type="entry name" value="PDC2_DGC_like"/>
    <property type="match status" value="1"/>
</dbReference>
<keyword evidence="7 22" id="KW-0812">Transmembrane</keyword>
<dbReference type="InterPro" id="IPR003661">
    <property type="entry name" value="HisK_dim/P_dom"/>
</dbReference>
<dbReference type="PRINTS" id="PR00344">
    <property type="entry name" value="BCTRLSENSOR"/>
</dbReference>
<sequence length="1000" mass="107969">MRFETLRRLRKLFTVLVVAVAAAFLIVTGFVLHTLHESRQRYFANAEETSRNLAITLEHFLRGHFYEVDLAMRRAGQEFRAMHAEHRFSDAAFSAYLRSLKERIPHARSVRGSDNEGRVIYGEDIDLSKIQNLSIREFYPRAQKERELVFGVPVKSRITGDWVLPLVYALTYEDGRFGGTAYVNMTTSTITDVLKSLNVGANGVITLVDKDRRMLHRYPEVAEVPLGSQVMLSAPTLAVLNSQRQHATYTTTSVRDGLQRVVSIERIGQYPVFVLVGLSSDDFLAPWRKEAVNDAMFLALLFIMAAGSLLGGRYALRQQARTVEKLTEAKDQALEAGRAKSDFVANMSHEIRTPMNAVLGMLQLLQQTQLDGRQRDYAAKAESAARALLGLLNDILDFSKVEAGKLALDLHPFSLDRLLRDLSVILSAYVGGKPVEVLFEVDPALPPWLLGDSLRLQQILLNLTGNAIKFTEQGEVVLSVRPVQGPDGARIAFAIRDTGIGISPEQRSHIFDGFSQGEASTARRFGGSGLGLAISQRLARMMGGTLDVASTPGQGSTFSFELALPQAEPPPQQGHPAQLHALDCLVVDDNPSARQVLAAMAASFGWRVDTADNGLDAIRLAMERSAGHPYDVLLVDWRMPLLDGWETSVRLRELLPAAATPLIIMVTAYDREQLAQKQAQEPARAAPVLDGVLVKPVTASMLFNAVADARSGQRPALLDQPPQSRRLLNRVSILLVEDNPTNQQVARELLSHEGALVEVAACGQDAISAVRREGPLPDVVLMDIQMPDMDGYEATRAILAELGERAPPIIAMTANAMQSDRDLALAAGMVDHVGKPFDLQQLIGVILSHAGPRREQAAAGVTAAIGAAAAGPASAAAIGAAARTEPPARLDSAGAIKRMGGLVPVYQIALRSFNAEAALIAAELRAALDTEGCAGAASALHTLKGLAGTIGANELSQLAAQAEQALRKEAGPAACRATVQAVLAAIPNIVEQVDLKLAPR</sequence>
<dbReference type="PROSITE" id="PS50110">
    <property type="entry name" value="RESPONSE_REGULATORY"/>
    <property type="match status" value="2"/>
</dbReference>
<evidence type="ECO:0000256" key="2">
    <source>
        <dbReference type="ARBA" id="ARBA00004651"/>
    </source>
</evidence>
<feature type="domain" description="HPt" evidence="25">
    <location>
        <begin position="902"/>
        <end position="1000"/>
    </location>
</feature>
<evidence type="ECO:0000259" key="25">
    <source>
        <dbReference type="PROSITE" id="PS50894"/>
    </source>
</evidence>
<comment type="catalytic activity">
    <reaction evidence="1">
        <text>ATP + protein L-histidine = ADP + protein N-phospho-L-histidine.</text>
        <dbReference type="EC" id="2.7.13.3"/>
    </reaction>
</comment>
<feature type="domain" description="Histidine kinase" evidence="23">
    <location>
        <begin position="346"/>
        <end position="566"/>
    </location>
</feature>
<keyword evidence="6" id="KW-0808">Transferase</keyword>
<evidence type="ECO:0000256" key="3">
    <source>
        <dbReference type="ARBA" id="ARBA00012438"/>
    </source>
</evidence>
<dbReference type="InterPro" id="IPR005467">
    <property type="entry name" value="His_kinase_dom"/>
</dbReference>
<dbReference type="InterPro" id="IPR003594">
    <property type="entry name" value="HATPase_dom"/>
</dbReference>
<keyword evidence="27" id="KW-1185">Reference proteome</keyword>
<dbReference type="InterPro" id="IPR036097">
    <property type="entry name" value="HisK_dim/P_sf"/>
</dbReference>
<dbReference type="RefSeq" id="WP_161071754.1">
    <property type="nucleotide sequence ID" value="NZ_WWCU01000007.1"/>
</dbReference>
<protein>
    <recommendedName>
        <fullName evidence="18">Sensory/regulatory protein RpfC</fullName>
        <ecNumber evidence="3">2.7.13.3</ecNumber>
    </recommendedName>
    <alternativeName>
        <fullName evidence="19">Virulence sensor protein BvgS</fullName>
    </alternativeName>
</protein>
<name>A0A7X4KLU0_9BURK</name>
<dbReference type="SMART" id="SM00387">
    <property type="entry name" value="HATPase_c"/>
    <property type="match status" value="1"/>
</dbReference>
<evidence type="ECO:0000256" key="21">
    <source>
        <dbReference type="PROSITE-ProRule" id="PRU00169"/>
    </source>
</evidence>